<protein>
    <recommendedName>
        <fullName evidence="3">NADH-quinone oxidoreductase subunit J</fullName>
    </recommendedName>
</protein>
<keyword evidence="1" id="KW-0472">Membrane</keyword>
<dbReference type="InterPro" id="IPR001457">
    <property type="entry name" value="NADH_UbQ/plastoQ_OxRdtase_su6"/>
</dbReference>
<evidence type="ECO:0000256" key="1">
    <source>
        <dbReference type="SAM" id="Phobius"/>
    </source>
</evidence>
<dbReference type="EMBL" id="KF900944">
    <property type="protein sequence ID" value="AIF12406.1"/>
    <property type="molecule type" value="Genomic_DNA"/>
</dbReference>
<dbReference type="Pfam" id="PF00499">
    <property type="entry name" value="Oxidored_q3"/>
    <property type="match status" value="1"/>
</dbReference>
<dbReference type="AlphaFoldDB" id="A0A075H7E5"/>
<dbReference type="InterPro" id="IPR042106">
    <property type="entry name" value="Nuo/plastoQ_OxRdtase_6_NuoJ"/>
</dbReference>
<dbReference type="GO" id="GO:0008137">
    <property type="term" value="F:NADH dehydrogenase (ubiquinone) activity"/>
    <property type="evidence" value="ECO:0007669"/>
    <property type="project" value="InterPro"/>
</dbReference>
<keyword evidence="1" id="KW-1133">Transmembrane helix</keyword>
<evidence type="ECO:0000313" key="2">
    <source>
        <dbReference type="EMBL" id="AIF12406.1"/>
    </source>
</evidence>
<keyword evidence="1" id="KW-0812">Transmembrane</keyword>
<dbReference type="PANTHER" id="PTHR33269:SF17">
    <property type="entry name" value="NADH-UBIQUINONE OXIDOREDUCTASE CHAIN 6"/>
    <property type="match status" value="1"/>
</dbReference>
<dbReference type="PANTHER" id="PTHR33269">
    <property type="entry name" value="NADH-UBIQUINONE OXIDOREDUCTASE CHAIN 6"/>
    <property type="match status" value="1"/>
</dbReference>
<dbReference type="Gene3D" id="1.20.120.1200">
    <property type="entry name" value="NADH-ubiquinone/plastoquinone oxidoreductase chain 6, subunit NuoJ"/>
    <property type="match status" value="1"/>
</dbReference>
<feature type="transmembrane region" description="Helical" evidence="1">
    <location>
        <begin position="95"/>
        <end position="116"/>
    </location>
</feature>
<organism evidence="2">
    <name type="scientific">uncultured marine thaumarchaeote KM3_55_F05</name>
    <dbReference type="NCBI Taxonomy" id="1456198"/>
    <lineage>
        <taxon>Archaea</taxon>
        <taxon>Nitrososphaerota</taxon>
        <taxon>environmental samples</taxon>
    </lineage>
</organism>
<accession>A0A075H7E5</accession>
<proteinExistence type="predicted"/>
<feature type="transmembrane region" description="Helical" evidence="1">
    <location>
        <begin position="54"/>
        <end position="75"/>
    </location>
</feature>
<evidence type="ECO:0008006" key="3">
    <source>
        <dbReference type="Google" id="ProtNLM"/>
    </source>
</evidence>
<reference evidence="2" key="1">
    <citation type="journal article" date="2014" name="Genome Biol. Evol.">
        <title>Pangenome evidence for extensive interdomain horizontal transfer affecting lineage core and shell genes in uncultured planktonic thaumarchaeota and euryarchaeota.</title>
        <authorList>
            <person name="Deschamps P."/>
            <person name="Zivanovic Y."/>
            <person name="Moreira D."/>
            <person name="Rodriguez-Valera F."/>
            <person name="Lopez-Garcia P."/>
        </authorList>
    </citation>
    <scope>NUCLEOTIDE SEQUENCE</scope>
</reference>
<feature type="transmembrane region" description="Helical" evidence="1">
    <location>
        <begin position="26"/>
        <end position="47"/>
    </location>
</feature>
<name>A0A075H7E5_9ARCH</name>
<feature type="transmembrane region" description="Helical" evidence="1">
    <location>
        <begin position="137"/>
        <end position="159"/>
    </location>
</feature>
<sequence length="165" mass="17179">MVDVIFLILSVSAVAASVIALQARELIYGAVALGVALLATAGLFVLLDAPFVAMFQVTVFIGAIVVLILFTVMLVKREQWIGGSYEGINPKLSVIGGIMVVAGLMYAGWASGLVTINASEEFGITFLQIGRDMMSGYAPALILVAITLAAALIGALTMAKVEKEG</sequence>